<evidence type="ECO:0000313" key="3">
    <source>
        <dbReference type="Proteomes" id="UP000828390"/>
    </source>
</evidence>
<dbReference type="AlphaFoldDB" id="A0A9D4JZJ2"/>
<dbReference type="InterPro" id="IPR011029">
    <property type="entry name" value="DEATH-like_dom_sf"/>
</dbReference>
<dbReference type="EMBL" id="JAIWYP010000004">
    <property type="protein sequence ID" value="KAH3830600.1"/>
    <property type="molecule type" value="Genomic_DNA"/>
</dbReference>
<name>A0A9D4JZJ2_DREPO</name>
<dbReference type="Proteomes" id="UP000828390">
    <property type="component" value="Unassembled WGS sequence"/>
</dbReference>
<comment type="caution">
    <text evidence="2">The sequence shown here is derived from an EMBL/GenBank/DDBJ whole genome shotgun (WGS) entry which is preliminary data.</text>
</comment>
<dbReference type="CDD" id="cd01670">
    <property type="entry name" value="Death"/>
    <property type="match status" value="1"/>
</dbReference>
<dbReference type="Gene3D" id="1.10.533.10">
    <property type="entry name" value="Death Domain, Fas"/>
    <property type="match status" value="1"/>
</dbReference>
<sequence length="67" mass="7782">MLRELRIEEALIDELERGKTLQESAYQGLVKWKRRFGREATLKQLDDCLRKIGLTSVAEQINGYSTI</sequence>
<dbReference type="SUPFAM" id="SSF47986">
    <property type="entry name" value="DEATH domain"/>
    <property type="match status" value="1"/>
</dbReference>
<gene>
    <name evidence="2" type="ORF">DPMN_103845</name>
</gene>
<accession>A0A9D4JZJ2</accession>
<dbReference type="InterPro" id="IPR000488">
    <property type="entry name" value="Death_dom"/>
</dbReference>
<reference evidence="2" key="1">
    <citation type="journal article" date="2019" name="bioRxiv">
        <title>The Genome of the Zebra Mussel, Dreissena polymorpha: A Resource for Invasive Species Research.</title>
        <authorList>
            <person name="McCartney M.A."/>
            <person name="Auch B."/>
            <person name="Kono T."/>
            <person name="Mallez S."/>
            <person name="Zhang Y."/>
            <person name="Obille A."/>
            <person name="Becker A."/>
            <person name="Abrahante J.E."/>
            <person name="Garbe J."/>
            <person name="Badalamenti J.P."/>
            <person name="Herman A."/>
            <person name="Mangelson H."/>
            <person name="Liachko I."/>
            <person name="Sullivan S."/>
            <person name="Sone E.D."/>
            <person name="Koren S."/>
            <person name="Silverstein K.A.T."/>
            <person name="Beckman K.B."/>
            <person name="Gohl D.M."/>
        </authorList>
    </citation>
    <scope>NUCLEOTIDE SEQUENCE</scope>
    <source>
        <strain evidence="2">Duluth1</strain>
        <tissue evidence="2">Whole animal</tissue>
    </source>
</reference>
<keyword evidence="3" id="KW-1185">Reference proteome</keyword>
<protein>
    <recommendedName>
        <fullName evidence="1">Death domain-containing protein</fullName>
    </recommendedName>
</protein>
<dbReference type="Pfam" id="PF00531">
    <property type="entry name" value="Death"/>
    <property type="match status" value="1"/>
</dbReference>
<dbReference type="GO" id="GO:0007165">
    <property type="term" value="P:signal transduction"/>
    <property type="evidence" value="ECO:0007669"/>
    <property type="project" value="InterPro"/>
</dbReference>
<reference evidence="2" key="2">
    <citation type="submission" date="2020-11" db="EMBL/GenBank/DDBJ databases">
        <authorList>
            <person name="McCartney M.A."/>
            <person name="Auch B."/>
            <person name="Kono T."/>
            <person name="Mallez S."/>
            <person name="Becker A."/>
            <person name="Gohl D.M."/>
            <person name="Silverstein K.A.T."/>
            <person name="Koren S."/>
            <person name="Bechman K.B."/>
            <person name="Herman A."/>
            <person name="Abrahante J.E."/>
            <person name="Garbe J."/>
        </authorList>
    </citation>
    <scope>NUCLEOTIDE SEQUENCE</scope>
    <source>
        <strain evidence="2">Duluth1</strain>
        <tissue evidence="2">Whole animal</tissue>
    </source>
</reference>
<evidence type="ECO:0000259" key="1">
    <source>
        <dbReference type="PROSITE" id="PS50017"/>
    </source>
</evidence>
<feature type="domain" description="Death" evidence="1">
    <location>
        <begin position="1"/>
        <end position="65"/>
    </location>
</feature>
<dbReference type="PROSITE" id="PS50017">
    <property type="entry name" value="DEATH_DOMAIN"/>
    <property type="match status" value="1"/>
</dbReference>
<proteinExistence type="predicted"/>
<organism evidence="2 3">
    <name type="scientific">Dreissena polymorpha</name>
    <name type="common">Zebra mussel</name>
    <name type="synonym">Mytilus polymorpha</name>
    <dbReference type="NCBI Taxonomy" id="45954"/>
    <lineage>
        <taxon>Eukaryota</taxon>
        <taxon>Metazoa</taxon>
        <taxon>Spiralia</taxon>
        <taxon>Lophotrochozoa</taxon>
        <taxon>Mollusca</taxon>
        <taxon>Bivalvia</taxon>
        <taxon>Autobranchia</taxon>
        <taxon>Heteroconchia</taxon>
        <taxon>Euheterodonta</taxon>
        <taxon>Imparidentia</taxon>
        <taxon>Neoheterodontei</taxon>
        <taxon>Myida</taxon>
        <taxon>Dreissenoidea</taxon>
        <taxon>Dreissenidae</taxon>
        <taxon>Dreissena</taxon>
    </lineage>
</organism>
<evidence type="ECO:0000313" key="2">
    <source>
        <dbReference type="EMBL" id="KAH3830600.1"/>
    </source>
</evidence>